<proteinExistence type="inferred from homology"/>
<dbReference type="Proteomes" id="UP000475214">
    <property type="component" value="Unassembled WGS sequence"/>
</dbReference>
<dbReference type="Gene3D" id="1.10.443.10">
    <property type="entry name" value="Intergrase catalytic core"/>
    <property type="match status" value="1"/>
</dbReference>
<dbReference type="GO" id="GO:0003677">
    <property type="term" value="F:DNA binding"/>
    <property type="evidence" value="ECO:0007669"/>
    <property type="project" value="UniProtKB-KW"/>
</dbReference>
<evidence type="ECO:0000256" key="1">
    <source>
        <dbReference type="ARBA" id="ARBA00008857"/>
    </source>
</evidence>
<evidence type="ECO:0000256" key="4">
    <source>
        <dbReference type="ARBA" id="ARBA00023172"/>
    </source>
</evidence>
<dbReference type="InterPro" id="IPR002104">
    <property type="entry name" value="Integrase_catalytic"/>
</dbReference>
<dbReference type="AlphaFoldDB" id="A0A6L9S239"/>
<keyword evidence="3" id="KW-0238">DNA-binding</keyword>
<comment type="caution">
    <text evidence="6">The sequence shown here is derived from an EMBL/GenBank/DDBJ whole genome shotgun (WGS) entry which is preliminary data.</text>
</comment>
<keyword evidence="7" id="KW-1185">Reference proteome</keyword>
<sequence>MGRPPLPVGTAGTIGFTRMNNGTIRARALFRDYDGMTRPVTRYGPSKAAAERRLKEALRDRRSPTDHDQIAATTRVRDLAIMWLAEIDDADLSDGTKDLYRRTLTTHVLPALGALQISECDVPTVDRYLKAVRTNQGPAAAKTAKTVTSLLLGMAVRHGALPANPVTNTAKIPRGTRKRPRALTLAEESEVLAKFRADKLAAADDIVDLTEFMLGTGLRIGEALGVRATVVDLDAGVLEVNAKATYKKGHGAVLEERPKTAAGWRVIALPDHIVELCRRRTGITRHANEHDLLFPTRTGGVRLPTNADRALRKALDRIGGYDWVTSHTFRKTVATRLDQAGLTAREIADHLGHEEPSMTQNVYMGRGVASTSAAAVLGPTK</sequence>
<dbReference type="SUPFAM" id="SSF56349">
    <property type="entry name" value="DNA breaking-rejoining enzymes"/>
    <property type="match status" value="1"/>
</dbReference>
<dbReference type="InterPro" id="IPR010998">
    <property type="entry name" value="Integrase_recombinase_N"/>
</dbReference>
<dbReference type="InterPro" id="IPR013762">
    <property type="entry name" value="Integrase-like_cat_sf"/>
</dbReference>
<dbReference type="GO" id="GO:0015074">
    <property type="term" value="P:DNA integration"/>
    <property type="evidence" value="ECO:0007669"/>
    <property type="project" value="UniProtKB-KW"/>
</dbReference>
<keyword evidence="4" id="KW-0233">DNA recombination</keyword>
<dbReference type="Pfam" id="PF00589">
    <property type="entry name" value="Phage_integrase"/>
    <property type="match status" value="1"/>
</dbReference>
<evidence type="ECO:0000256" key="3">
    <source>
        <dbReference type="ARBA" id="ARBA00023125"/>
    </source>
</evidence>
<dbReference type="RefSeq" id="WP_163732854.1">
    <property type="nucleotide sequence ID" value="NZ_JAAGOA010000002.1"/>
</dbReference>
<organism evidence="6 7">
    <name type="scientific">Phytoactinopolyspora halotolerans</name>
    <dbReference type="NCBI Taxonomy" id="1981512"/>
    <lineage>
        <taxon>Bacteria</taxon>
        <taxon>Bacillati</taxon>
        <taxon>Actinomycetota</taxon>
        <taxon>Actinomycetes</taxon>
        <taxon>Jiangellales</taxon>
        <taxon>Jiangellaceae</taxon>
        <taxon>Phytoactinopolyspora</taxon>
    </lineage>
</organism>
<dbReference type="InterPro" id="IPR050808">
    <property type="entry name" value="Phage_Integrase"/>
</dbReference>
<evidence type="ECO:0000256" key="2">
    <source>
        <dbReference type="ARBA" id="ARBA00022908"/>
    </source>
</evidence>
<feature type="domain" description="Tyr recombinase" evidence="5">
    <location>
        <begin position="178"/>
        <end position="377"/>
    </location>
</feature>
<dbReference type="Pfam" id="PF22022">
    <property type="entry name" value="Phage_int_M"/>
    <property type="match status" value="1"/>
</dbReference>
<evidence type="ECO:0000313" key="7">
    <source>
        <dbReference type="Proteomes" id="UP000475214"/>
    </source>
</evidence>
<gene>
    <name evidence="6" type="ORF">G1H10_03810</name>
</gene>
<dbReference type="Gene3D" id="1.10.150.130">
    <property type="match status" value="1"/>
</dbReference>
<dbReference type="GO" id="GO:0006310">
    <property type="term" value="P:DNA recombination"/>
    <property type="evidence" value="ECO:0007669"/>
    <property type="project" value="UniProtKB-KW"/>
</dbReference>
<keyword evidence="2" id="KW-0229">DNA integration</keyword>
<comment type="similarity">
    <text evidence="1">Belongs to the 'phage' integrase family.</text>
</comment>
<evidence type="ECO:0000313" key="6">
    <source>
        <dbReference type="EMBL" id="NED99285.1"/>
    </source>
</evidence>
<name>A0A6L9S239_9ACTN</name>
<dbReference type="CDD" id="cd01189">
    <property type="entry name" value="INT_ICEBs1_C_like"/>
    <property type="match status" value="1"/>
</dbReference>
<protein>
    <submittedName>
        <fullName evidence="6">Site-specific integrase</fullName>
    </submittedName>
</protein>
<dbReference type="PANTHER" id="PTHR30629:SF2">
    <property type="entry name" value="PROPHAGE INTEGRASE INTS-RELATED"/>
    <property type="match status" value="1"/>
</dbReference>
<accession>A0A6L9S239</accession>
<reference evidence="6 7" key="1">
    <citation type="submission" date="2020-02" db="EMBL/GenBank/DDBJ databases">
        <authorList>
            <person name="Li X.-J."/>
            <person name="Han X.-M."/>
        </authorList>
    </citation>
    <scope>NUCLEOTIDE SEQUENCE [LARGE SCALE GENOMIC DNA]</scope>
    <source>
        <strain evidence="6 7">CCTCC AB 2017055</strain>
    </source>
</reference>
<dbReference type="PROSITE" id="PS51898">
    <property type="entry name" value="TYR_RECOMBINASE"/>
    <property type="match status" value="1"/>
</dbReference>
<evidence type="ECO:0000259" key="5">
    <source>
        <dbReference type="PROSITE" id="PS51898"/>
    </source>
</evidence>
<dbReference type="EMBL" id="JAAGOA010000002">
    <property type="protein sequence ID" value="NED99285.1"/>
    <property type="molecule type" value="Genomic_DNA"/>
</dbReference>
<dbReference type="InterPro" id="IPR053876">
    <property type="entry name" value="Phage_int_M"/>
</dbReference>
<dbReference type="InterPro" id="IPR011010">
    <property type="entry name" value="DNA_brk_join_enz"/>
</dbReference>
<dbReference type="PANTHER" id="PTHR30629">
    <property type="entry name" value="PROPHAGE INTEGRASE"/>
    <property type="match status" value="1"/>
</dbReference>